<comment type="similarity">
    <text evidence="2">Belongs to the ADIPOR family.</text>
</comment>
<feature type="binding site" evidence="6">
    <location>
        <position position="289"/>
    </location>
    <ligand>
        <name>Zn(2+)</name>
        <dbReference type="ChEBI" id="CHEBI:29105"/>
    </ligand>
</feature>
<dbReference type="STRING" id="576137.A0A1L7X9L0"/>
<organism evidence="8 9">
    <name type="scientific">Phialocephala subalpina</name>
    <dbReference type="NCBI Taxonomy" id="576137"/>
    <lineage>
        <taxon>Eukaryota</taxon>
        <taxon>Fungi</taxon>
        <taxon>Dikarya</taxon>
        <taxon>Ascomycota</taxon>
        <taxon>Pezizomycotina</taxon>
        <taxon>Leotiomycetes</taxon>
        <taxon>Helotiales</taxon>
        <taxon>Mollisiaceae</taxon>
        <taxon>Phialocephala</taxon>
        <taxon>Phialocephala fortinii species complex</taxon>
    </lineage>
</organism>
<feature type="transmembrane region" description="Helical" evidence="7">
    <location>
        <begin position="119"/>
        <end position="141"/>
    </location>
</feature>
<feature type="transmembrane region" description="Helical" evidence="7">
    <location>
        <begin position="250"/>
        <end position="267"/>
    </location>
</feature>
<dbReference type="GO" id="GO:0046872">
    <property type="term" value="F:metal ion binding"/>
    <property type="evidence" value="ECO:0007669"/>
    <property type="project" value="UniProtKB-KW"/>
</dbReference>
<evidence type="ECO:0000256" key="7">
    <source>
        <dbReference type="SAM" id="Phobius"/>
    </source>
</evidence>
<feature type="transmembrane region" description="Helical" evidence="7">
    <location>
        <begin position="85"/>
        <end position="107"/>
    </location>
</feature>
<dbReference type="Proteomes" id="UP000184330">
    <property type="component" value="Unassembled WGS sequence"/>
</dbReference>
<sequence length="321" mass="36955">MSGSMTSILTLRRPARLFTRAQGITEQEKGSGSRATPDRRLLRFEDIPEWYQDNPSVHSAYRPVSYSSIPCLHSLTYLHNETLNIYTHLIPGILSIFVQIYIQNLITHHFPRASARDRLVFGANVLAGMVTMFLSTCYHTLMNHSFEVSSLFLRIDYVGILTLILGSFFSGIFVGFYCEPFLQRVYWTMIITLSLVTSVLVLHPQLQGLRFRSHRTTAFVTTALSGLAPICHGLWLYGWKEMWVRSGMPYWFLEGIVYGLGAFFFATRFPESKWPGKFDIWFCSHQIFHILVVCASVVHLKGVWDTYAWNYHNNHQCVATF</sequence>
<gene>
    <name evidence="8" type="ORF">PAC_11607</name>
</gene>
<name>A0A1L7X9L0_9HELO</name>
<keyword evidence="6" id="KW-0862">Zinc</keyword>
<dbReference type="PANTHER" id="PTHR20855">
    <property type="entry name" value="ADIPOR/PROGESTIN RECEPTOR-RELATED"/>
    <property type="match status" value="1"/>
</dbReference>
<evidence type="ECO:0000256" key="1">
    <source>
        <dbReference type="ARBA" id="ARBA00004141"/>
    </source>
</evidence>
<dbReference type="GO" id="GO:0006882">
    <property type="term" value="P:intracellular zinc ion homeostasis"/>
    <property type="evidence" value="ECO:0007669"/>
    <property type="project" value="TreeGrafter"/>
</dbReference>
<keyword evidence="4 7" id="KW-1133">Transmembrane helix</keyword>
<evidence type="ECO:0000313" key="8">
    <source>
        <dbReference type="EMBL" id="CZR61710.1"/>
    </source>
</evidence>
<dbReference type="Pfam" id="PF03006">
    <property type="entry name" value="HlyIII"/>
    <property type="match status" value="1"/>
</dbReference>
<feature type="binding site" evidence="6">
    <location>
        <position position="139"/>
    </location>
    <ligand>
        <name>Zn(2+)</name>
        <dbReference type="ChEBI" id="CHEBI:29105"/>
    </ligand>
</feature>
<dbReference type="PANTHER" id="PTHR20855:SF52">
    <property type="entry name" value="ADIPONECTIN RECEPTOR PROTEIN"/>
    <property type="match status" value="1"/>
</dbReference>
<keyword evidence="9" id="KW-1185">Reference proteome</keyword>
<accession>A0A1L7X9L0</accession>
<feature type="transmembrane region" description="Helical" evidence="7">
    <location>
        <begin position="218"/>
        <end position="238"/>
    </location>
</feature>
<dbReference type="GO" id="GO:0038023">
    <property type="term" value="F:signaling receptor activity"/>
    <property type="evidence" value="ECO:0007669"/>
    <property type="project" value="TreeGrafter"/>
</dbReference>
<feature type="binding site" evidence="6">
    <location>
        <position position="285"/>
    </location>
    <ligand>
        <name>Zn(2+)</name>
        <dbReference type="ChEBI" id="CHEBI:29105"/>
    </ligand>
</feature>
<keyword evidence="3 7" id="KW-0812">Transmembrane</keyword>
<keyword evidence="6" id="KW-0479">Metal-binding</keyword>
<evidence type="ECO:0000256" key="5">
    <source>
        <dbReference type="ARBA" id="ARBA00023136"/>
    </source>
</evidence>
<dbReference type="EMBL" id="FJOG01000019">
    <property type="protein sequence ID" value="CZR61710.1"/>
    <property type="molecule type" value="Genomic_DNA"/>
</dbReference>
<feature type="transmembrane region" description="Helical" evidence="7">
    <location>
        <begin position="287"/>
        <end position="304"/>
    </location>
</feature>
<proteinExistence type="inferred from homology"/>
<evidence type="ECO:0000256" key="6">
    <source>
        <dbReference type="PIRSR" id="PIRSR604254-1"/>
    </source>
</evidence>
<reference evidence="8 9" key="1">
    <citation type="submission" date="2016-03" db="EMBL/GenBank/DDBJ databases">
        <authorList>
            <person name="Ploux O."/>
        </authorList>
    </citation>
    <scope>NUCLEOTIDE SEQUENCE [LARGE SCALE GENOMIC DNA]</scope>
    <source>
        <strain evidence="8 9">UAMH 11012</strain>
    </source>
</reference>
<dbReference type="GO" id="GO:0016020">
    <property type="term" value="C:membrane"/>
    <property type="evidence" value="ECO:0007669"/>
    <property type="project" value="UniProtKB-SubCell"/>
</dbReference>
<keyword evidence="5 7" id="KW-0472">Membrane</keyword>
<dbReference type="AlphaFoldDB" id="A0A1L7X9L0"/>
<feature type="transmembrane region" description="Helical" evidence="7">
    <location>
        <begin position="157"/>
        <end position="178"/>
    </location>
</feature>
<dbReference type="OrthoDB" id="529367at2759"/>
<evidence type="ECO:0000256" key="4">
    <source>
        <dbReference type="ARBA" id="ARBA00022989"/>
    </source>
</evidence>
<protein>
    <submittedName>
        <fullName evidence="8">Related to membrane proteins, contain hemolysin III domain</fullName>
    </submittedName>
</protein>
<comment type="subcellular location">
    <subcellularLocation>
        <location evidence="1">Membrane</location>
        <topology evidence="1">Multi-pass membrane protein</topology>
    </subcellularLocation>
</comment>
<dbReference type="InterPro" id="IPR004254">
    <property type="entry name" value="AdipoR/HlyIII-related"/>
</dbReference>
<evidence type="ECO:0000256" key="3">
    <source>
        <dbReference type="ARBA" id="ARBA00022692"/>
    </source>
</evidence>
<evidence type="ECO:0000256" key="2">
    <source>
        <dbReference type="ARBA" id="ARBA00007018"/>
    </source>
</evidence>
<feature type="transmembrane region" description="Helical" evidence="7">
    <location>
        <begin position="185"/>
        <end position="206"/>
    </location>
</feature>
<evidence type="ECO:0000313" key="9">
    <source>
        <dbReference type="Proteomes" id="UP000184330"/>
    </source>
</evidence>